<evidence type="ECO:0000313" key="2">
    <source>
        <dbReference type="EMBL" id="KAH6646968.1"/>
    </source>
</evidence>
<organism evidence="2 3">
    <name type="scientific">Truncatella angustata</name>
    <dbReference type="NCBI Taxonomy" id="152316"/>
    <lineage>
        <taxon>Eukaryota</taxon>
        <taxon>Fungi</taxon>
        <taxon>Dikarya</taxon>
        <taxon>Ascomycota</taxon>
        <taxon>Pezizomycotina</taxon>
        <taxon>Sordariomycetes</taxon>
        <taxon>Xylariomycetidae</taxon>
        <taxon>Amphisphaeriales</taxon>
        <taxon>Sporocadaceae</taxon>
        <taxon>Truncatella</taxon>
    </lineage>
</organism>
<keyword evidence="1" id="KW-0175">Coiled coil</keyword>
<dbReference type="AlphaFoldDB" id="A0A9P8RJ45"/>
<dbReference type="GeneID" id="70132793"/>
<name>A0A9P8RJ45_9PEZI</name>
<sequence>MCRGYVVYACGHVPAIDDLLPGSKMITFAQPCKLCWDLSTVRLSRRELKTKLKAAYRVQGWPLDQGQAGDHSADPESLPNWDARSMQEPTQEEIAREVAELGLPMLQRARARDDIEGHQAETRRHGTTVSQLERRTAMAELIQAVDQESITRLQELNARNRAHARILEETQIRERERLREVMRLLNETARQEMARRADNTRREWIRRARQERPEDFQRPYHNVNNSLSNTGAEFLSNFRDVLRSVFAHTIAPSDESLDSEDSEN</sequence>
<evidence type="ECO:0000256" key="1">
    <source>
        <dbReference type="SAM" id="Coils"/>
    </source>
</evidence>
<proteinExistence type="predicted"/>
<evidence type="ECO:0000313" key="3">
    <source>
        <dbReference type="Proteomes" id="UP000758603"/>
    </source>
</evidence>
<feature type="coiled-coil region" evidence="1">
    <location>
        <begin position="153"/>
        <end position="195"/>
    </location>
</feature>
<dbReference type="Proteomes" id="UP000758603">
    <property type="component" value="Unassembled WGS sequence"/>
</dbReference>
<reference evidence="2" key="1">
    <citation type="journal article" date="2021" name="Nat. Commun.">
        <title>Genetic determinants of endophytism in the Arabidopsis root mycobiome.</title>
        <authorList>
            <person name="Mesny F."/>
            <person name="Miyauchi S."/>
            <person name="Thiergart T."/>
            <person name="Pickel B."/>
            <person name="Atanasova L."/>
            <person name="Karlsson M."/>
            <person name="Huettel B."/>
            <person name="Barry K.W."/>
            <person name="Haridas S."/>
            <person name="Chen C."/>
            <person name="Bauer D."/>
            <person name="Andreopoulos W."/>
            <person name="Pangilinan J."/>
            <person name="LaButti K."/>
            <person name="Riley R."/>
            <person name="Lipzen A."/>
            <person name="Clum A."/>
            <person name="Drula E."/>
            <person name="Henrissat B."/>
            <person name="Kohler A."/>
            <person name="Grigoriev I.V."/>
            <person name="Martin F.M."/>
            <person name="Hacquard S."/>
        </authorList>
    </citation>
    <scope>NUCLEOTIDE SEQUENCE</scope>
    <source>
        <strain evidence="2">MPI-SDFR-AT-0073</strain>
    </source>
</reference>
<protein>
    <submittedName>
        <fullName evidence="2">Uncharacterized protein</fullName>
    </submittedName>
</protein>
<keyword evidence="3" id="KW-1185">Reference proteome</keyword>
<dbReference type="EMBL" id="JAGPXC010000009">
    <property type="protein sequence ID" value="KAH6646968.1"/>
    <property type="molecule type" value="Genomic_DNA"/>
</dbReference>
<comment type="caution">
    <text evidence="2">The sequence shown here is derived from an EMBL/GenBank/DDBJ whole genome shotgun (WGS) entry which is preliminary data.</text>
</comment>
<accession>A0A9P8RJ45</accession>
<dbReference type="RefSeq" id="XP_045953482.1">
    <property type="nucleotide sequence ID" value="XM_046103902.1"/>
</dbReference>
<gene>
    <name evidence="2" type="ORF">BKA67DRAFT_581137</name>
</gene>